<protein>
    <submittedName>
        <fullName evidence="1">Uncharacterized protein</fullName>
    </submittedName>
</protein>
<accession>A0A834TCP5</accession>
<dbReference type="AlphaFoldDB" id="A0A834TCP5"/>
<dbReference type="Proteomes" id="UP000634136">
    <property type="component" value="Unassembled WGS sequence"/>
</dbReference>
<proteinExistence type="predicted"/>
<organism evidence="1 2">
    <name type="scientific">Senna tora</name>
    <dbReference type="NCBI Taxonomy" id="362788"/>
    <lineage>
        <taxon>Eukaryota</taxon>
        <taxon>Viridiplantae</taxon>
        <taxon>Streptophyta</taxon>
        <taxon>Embryophyta</taxon>
        <taxon>Tracheophyta</taxon>
        <taxon>Spermatophyta</taxon>
        <taxon>Magnoliopsida</taxon>
        <taxon>eudicotyledons</taxon>
        <taxon>Gunneridae</taxon>
        <taxon>Pentapetalae</taxon>
        <taxon>rosids</taxon>
        <taxon>fabids</taxon>
        <taxon>Fabales</taxon>
        <taxon>Fabaceae</taxon>
        <taxon>Caesalpinioideae</taxon>
        <taxon>Cassia clade</taxon>
        <taxon>Senna</taxon>
    </lineage>
</organism>
<name>A0A834TCP5_9FABA</name>
<evidence type="ECO:0000313" key="2">
    <source>
        <dbReference type="Proteomes" id="UP000634136"/>
    </source>
</evidence>
<evidence type="ECO:0000313" key="1">
    <source>
        <dbReference type="EMBL" id="KAF7818934.1"/>
    </source>
</evidence>
<gene>
    <name evidence="1" type="ORF">G2W53_024389</name>
</gene>
<comment type="caution">
    <text evidence="1">The sequence shown here is derived from an EMBL/GenBank/DDBJ whole genome shotgun (WGS) entry which is preliminary data.</text>
</comment>
<reference evidence="1" key="1">
    <citation type="submission" date="2020-09" db="EMBL/GenBank/DDBJ databases">
        <title>Genome-Enabled Discovery of Anthraquinone Biosynthesis in Senna tora.</title>
        <authorList>
            <person name="Kang S.-H."/>
            <person name="Pandey R.P."/>
            <person name="Lee C.-M."/>
            <person name="Sim J.-S."/>
            <person name="Jeong J.-T."/>
            <person name="Choi B.-S."/>
            <person name="Jung M."/>
            <person name="Ginzburg D."/>
            <person name="Zhao K."/>
            <person name="Won S.Y."/>
            <person name="Oh T.-J."/>
            <person name="Yu Y."/>
            <person name="Kim N.-H."/>
            <person name="Lee O.R."/>
            <person name="Lee T.-H."/>
            <person name="Bashyal P."/>
            <person name="Kim T.-S."/>
            <person name="Lee W.-H."/>
            <person name="Kawkins C."/>
            <person name="Kim C.-K."/>
            <person name="Kim J.S."/>
            <person name="Ahn B.O."/>
            <person name="Rhee S.Y."/>
            <person name="Sohng J.K."/>
        </authorList>
    </citation>
    <scope>NUCLEOTIDE SEQUENCE</scope>
    <source>
        <tissue evidence="1">Leaf</tissue>
    </source>
</reference>
<dbReference type="EMBL" id="JAAIUW010000008">
    <property type="protein sequence ID" value="KAF7818934.1"/>
    <property type="molecule type" value="Genomic_DNA"/>
</dbReference>
<keyword evidence="2" id="KW-1185">Reference proteome</keyword>
<sequence>MRRTKEKKKRKESEEGIWNCRRREFFRILQKLPQRKLRFGTKAQVCVCGVNLGLALWRKIEDSNR</sequence>